<comment type="caution">
    <text evidence="4">The sequence shown here is derived from an EMBL/GenBank/DDBJ whole genome shotgun (WGS) entry which is preliminary data.</text>
</comment>
<keyword evidence="3" id="KW-1133">Transmembrane helix</keyword>
<feature type="transmembrane region" description="Helical" evidence="3">
    <location>
        <begin position="263"/>
        <end position="286"/>
    </location>
</feature>
<dbReference type="GO" id="GO:0016020">
    <property type="term" value="C:membrane"/>
    <property type="evidence" value="ECO:0007669"/>
    <property type="project" value="InterPro"/>
</dbReference>
<organism evidence="4 5">
    <name type="scientific">Escallonia herrerae</name>
    <dbReference type="NCBI Taxonomy" id="1293975"/>
    <lineage>
        <taxon>Eukaryota</taxon>
        <taxon>Viridiplantae</taxon>
        <taxon>Streptophyta</taxon>
        <taxon>Embryophyta</taxon>
        <taxon>Tracheophyta</taxon>
        <taxon>Spermatophyta</taxon>
        <taxon>Magnoliopsida</taxon>
        <taxon>eudicotyledons</taxon>
        <taxon>Gunneridae</taxon>
        <taxon>Pentapetalae</taxon>
        <taxon>asterids</taxon>
        <taxon>campanulids</taxon>
        <taxon>Escalloniales</taxon>
        <taxon>Escalloniaceae</taxon>
        <taxon>Escallonia</taxon>
    </lineage>
</organism>
<evidence type="ECO:0000256" key="3">
    <source>
        <dbReference type="SAM" id="Phobius"/>
    </source>
</evidence>
<evidence type="ECO:0000256" key="1">
    <source>
        <dbReference type="ARBA" id="ARBA00010199"/>
    </source>
</evidence>
<gene>
    <name evidence="4" type="ORF">RJ639_030104</name>
</gene>
<feature type="region of interest" description="Disordered" evidence="2">
    <location>
        <begin position="372"/>
        <end position="393"/>
    </location>
</feature>
<evidence type="ECO:0000313" key="4">
    <source>
        <dbReference type="EMBL" id="KAK3037211.1"/>
    </source>
</evidence>
<evidence type="ECO:0000313" key="5">
    <source>
        <dbReference type="Proteomes" id="UP001188597"/>
    </source>
</evidence>
<protein>
    <submittedName>
        <fullName evidence="4">Uncharacterized protein</fullName>
    </submittedName>
</protein>
<feature type="transmembrane region" description="Helical" evidence="3">
    <location>
        <begin position="159"/>
        <end position="182"/>
    </location>
</feature>
<proteinExistence type="inferred from homology"/>
<dbReference type="GO" id="GO:0015297">
    <property type="term" value="F:antiporter activity"/>
    <property type="evidence" value="ECO:0007669"/>
    <property type="project" value="InterPro"/>
</dbReference>
<accession>A0AA88X036</accession>
<name>A0AA88X036_9ASTE</name>
<sequence length="393" mass="43612">METPLLNGGFAELQLTGDDGDYRRLKTFRKWWTVFWLERVKLWRIGGPIAFTTLCQFGTYSVTNMFVGHIGNIGVTIALFVIGTFSFGFMRSWIILWVTCIILLPVYIFSTPLLKLLGQEDDIADLAGKFAILTIPQLFSLAISIPTQKFLQAQSKVDALAWIGFANLVVHVGLLYLCIYAFGWGTTGAAIAFDITSWGLAVAQVIYVLNWCNEGWTGFSWSAFKEIWAFIRLSLASAVMLCLEICVRVSNELGLGHPRATKYAVYVTVFQSLLIGLICAVIVLAAKDYFAVIDMQRAVARLAYLLGITMILNSVQPVISGVAIGDGWQDIVAYINLGSYYIFGLPLGYLLGYKANLGVQVEQTTARMRRWGGQEMPTEKLPESLLSSQNSEP</sequence>
<dbReference type="InterPro" id="IPR002528">
    <property type="entry name" value="MATE_fam"/>
</dbReference>
<feature type="transmembrane region" description="Helical" evidence="3">
    <location>
        <begin position="331"/>
        <end position="351"/>
    </location>
</feature>
<keyword evidence="5" id="KW-1185">Reference proteome</keyword>
<feature type="transmembrane region" description="Helical" evidence="3">
    <location>
        <begin position="188"/>
        <end position="209"/>
    </location>
</feature>
<dbReference type="PANTHER" id="PTHR11206">
    <property type="entry name" value="MULTIDRUG RESISTANCE PROTEIN"/>
    <property type="match status" value="1"/>
</dbReference>
<dbReference type="Pfam" id="PF01554">
    <property type="entry name" value="MatE"/>
    <property type="match status" value="2"/>
</dbReference>
<comment type="similarity">
    <text evidence="1">Belongs to the multi antimicrobial extrusion (MATE) (TC 2.A.66.1) family.</text>
</comment>
<feature type="transmembrane region" description="Helical" evidence="3">
    <location>
        <begin position="298"/>
        <end position="319"/>
    </location>
</feature>
<dbReference type="AlphaFoldDB" id="A0AA88X036"/>
<evidence type="ECO:0000256" key="2">
    <source>
        <dbReference type="SAM" id="MobiDB-lite"/>
    </source>
</evidence>
<reference evidence="4" key="1">
    <citation type="submission" date="2022-12" db="EMBL/GenBank/DDBJ databases">
        <title>Draft genome assemblies for two species of Escallonia (Escalloniales).</title>
        <authorList>
            <person name="Chanderbali A."/>
            <person name="Dervinis C."/>
            <person name="Anghel I."/>
            <person name="Soltis D."/>
            <person name="Soltis P."/>
            <person name="Zapata F."/>
        </authorList>
    </citation>
    <scope>NUCLEOTIDE SEQUENCE</scope>
    <source>
        <strain evidence="4">UCBG64.0493</strain>
        <tissue evidence="4">Leaf</tissue>
    </source>
</reference>
<dbReference type="Proteomes" id="UP001188597">
    <property type="component" value="Unassembled WGS sequence"/>
</dbReference>
<keyword evidence="3" id="KW-0472">Membrane</keyword>
<feature type="transmembrane region" description="Helical" evidence="3">
    <location>
        <begin position="230"/>
        <end position="251"/>
    </location>
</feature>
<dbReference type="EMBL" id="JAVXUP010000127">
    <property type="protein sequence ID" value="KAK3037211.1"/>
    <property type="molecule type" value="Genomic_DNA"/>
</dbReference>
<keyword evidence="3" id="KW-0812">Transmembrane</keyword>
<feature type="transmembrane region" description="Helical" evidence="3">
    <location>
        <begin position="126"/>
        <end position="147"/>
    </location>
</feature>
<feature type="transmembrane region" description="Helical" evidence="3">
    <location>
        <begin position="94"/>
        <end position="114"/>
    </location>
</feature>
<feature type="transmembrane region" description="Helical" evidence="3">
    <location>
        <begin position="66"/>
        <end position="87"/>
    </location>
</feature>
<dbReference type="GO" id="GO:0042910">
    <property type="term" value="F:xenobiotic transmembrane transporter activity"/>
    <property type="evidence" value="ECO:0007669"/>
    <property type="project" value="InterPro"/>
</dbReference>